<dbReference type="AlphaFoldDB" id="A0A238HG70"/>
<name>A0A238HG70_9NEIS</name>
<accession>A0A238HG70</accession>
<dbReference type="EMBL" id="FXUV02000026">
    <property type="protein sequence ID" value="SNB70591.1"/>
    <property type="molecule type" value="Genomic_DNA"/>
</dbReference>
<reference evidence="1" key="1">
    <citation type="submission" date="2017-05" db="EMBL/GenBank/DDBJ databases">
        <authorList>
            <person name="Song R."/>
            <person name="Chenine A.L."/>
            <person name="Ruprecht R.M."/>
        </authorList>
    </citation>
    <scope>NUCLEOTIDE SEQUENCE</scope>
    <source>
        <strain evidence="1">Kingella_eburonensis</strain>
    </source>
</reference>
<reference evidence="2 3" key="2">
    <citation type="submission" date="2017-06" db="EMBL/GenBank/DDBJ databases">
        <authorList>
            <person name="Kim H.J."/>
            <person name="Triplett B.A."/>
        </authorList>
    </citation>
    <scope>NUCLEOTIDE SEQUENCE [LARGE SCALE GENOMIC DNA]</scope>
    <source>
        <strain evidence="2">Kingella_eburonensis</strain>
    </source>
</reference>
<evidence type="ECO:0000313" key="1">
    <source>
        <dbReference type="EMBL" id="SMQ12501.1"/>
    </source>
</evidence>
<evidence type="ECO:0000313" key="3">
    <source>
        <dbReference type="Proteomes" id="UP000215450"/>
    </source>
</evidence>
<gene>
    <name evidence="2" type="ORF">KEBURONENSIS_01357</name>
    <name evidence="1" type="ORF">KEBURONENSIS_01402</name>
</gene>
<sequence length="134" mass="15169">MAAGLDDVMDDLDVGVLVAEMYRVCDEAKMKNAKIMRDLNVGAAKQVKVSEPILFDVLLKPMQIQAIKQMQEILTQMARLARQANHLAVQSELAWALPTLFLIELSDYAHRMDKLLKSSERTARMRGLNVEREV</sequence>
<dbReference type="Proteomes" id="UP000215450">
    <property type="component" value="Unassembled WGS sequence"/>
</dbReference>
<proteinExistence type="predicted"/>
<keyword evidence="3" id="KW-1185">Reference proteome</keyword>
<evidence type="ECO:0000313" key="2">
    <source>
        <dbReference type="EMBL" id="SNB70591.1"/>
    </source>
</evidence>
<organism evidence="1">
    <name type="scientific">Kingella negevensis</name>
    <dbReference type="NCBI Taxonomy" id="1522312"/>
    <lineage>
        <taxon>Bacteria</taxon>
        <taxon>Pseudomonadati</taxon>
        <taxon>Pseudomonadota</taxon>
        <taxon>Betaproteobacteria</taxon>
        <taxon>Neisseriales</taxon>
        <taxon>Neisseriaceae</taxon>
        <taxon>Kingella</taxon>
    </lineage>
</organism>
<dbReference type="STRING" id="1522312.GCA_900177895_00813"/>
<protein>
    <submittedName>
        <fullName evidence="1">Uncharacterized protein</fullName>
    </submittedName>
</protein>
<dbReference type="EMBL" id="FXUV01000023">
    <property type="protein sequence ID" value="SMQ12501.1"/>
    <property type="molecule type" value="Genomic_DNA"/>
</dbReference>